<name>A0A2Z6MD01_TRISU</name>
<keyword evidence="3" id="KW-1185">Reference proteome</keyword>
<accession>A0A2Z6MD01</accession>
<sequence length="591" mass="65425">MSSGGANPSECPTGDKGKHAASATTSGTCKVAKVVSCSPLDQSIPMSTTAHTQTPSPHTYTLPPPTHTQTPSIHASSAVYPQHAFARPTYRPPPYAQPTLTLPGCSQPSYPPTCSLTPSTYASSAVYPHNAYAQQTYRPFPYAPPTYPQHEYAPLVYTPSTYTRPTFTRPAFTPPTYAPPSTYTRPTFTPLTYAPPSTYTRPAFTRPTFIRPIFTQPTYTPLTYPLSGGPSQKVLPFIPMPEPQIQGTSLISGHPKLSQPELPELEPFQADKDGIHDAEHLIDSEVEKDSDEVEVCGDGQHIIQPSTKEFLPSKSATKSTPTVIQSQNEKMRTKYWDLNDDDRANFIKALSENYVWNDQHNDQIESNFLSAVSHYLSDMLSEVRLKGQRPHWISETIWQCLLEHWSSADFQLTYAKEMENMTSEEGESLHTDSISTSEDVARMEKFEATMFQTRYQSNSTSPSMSCNLAKNAVASLSASGVDGGKKKRSLNNVGTLATNSKEGAKAKRLNSSLDNTRTSAASNAWQVKPDMVEVLHSLATSSAETSRTLKEMMKSQQELLRIIQEEHTQAHAQKDERHRSPKPSNDSISRR</sequence>
<feature type="region of interest" description="Disordered" evidence="1">
    <location>
        <begin position="479"/>
        <end position="521"/>
    </location>
</feature>
<feature type="compositionally biased region" description="Polar residues" evidence="1">
    <location>
        <begin position="582"/>
        <end position="591"/>
    </location>
</feature>
<evidence type="ECO:0000256" key="1">
    <source>
        <dbReference type="SAM" id="MobiDB-lite"/>
    </source>
</evidence>
<feature type="region of interest" description="Disordered" evidence="1">
    <location>
        <begin position="561"/>
        <end position="591"/>
    </location>
</feature>
<protein>
    <submittedName>
        <fullName evidence="2">Uncharacterized protein</fullName>
    </submittedName>
</protein>
<evidence type="ECO:0000313" key="2">
    <source>
        <dbReference type="EMBL" id="GAU30594.1"/>
    </source>
</evidence>
<feature type="compositionally biased region" description="Polar residues" evidence="1">
    <location>
        <begin position="490"/>
        <end position="501"/>
    </location>
</feature>
<gene>
    <name evidence="2" type="ORF">TSUD_392850</name>
</gene>
<organism evidence="2 3">
    <name type="scientific">Trifolium subterraneum</name>
    <name type="common">Subterranean clover</name>
    <dbReference type="NCBI Taxonomy" id="3900"/>
    <lineage>
        <taxon>Eukaryota</taxon>
        <taxon>Viridiplantae</taxon>
        <taxon>Streptophyta</taxon>
        <taxon>Embryophyta</taxon>
        <taxon>Tracheophyta</taxon>
        <taxon>Spermatophyta</taxon>
        <taxon>Magnoliopsida</taxon>
        <taxon>eudicotyledons</taxon>
        <taxon>Gunneridae</taxon>
        <taxon>Pentapetalae</taxon>
        <taxon>rosids</taxon>
        <taxon>fabids</taxon>
        <taxon>Fabales</taxon>
        <taxon>Fabaceae</taxon>
        <taxon>Papilionoideae</taxon>
        <taxon>50 kb inversion clade</taxon>
        <taxon>NPAAA clade</taxon>
        <taxon>Hologalegina</taxon>
        <taxon>IRL clade</taxon>
        <taxon>Trifolieae</taxon>
        <taxon>Trifolium</taxon>
    </lineage>
</organism>
<feature type="region of interest" description="Disordered" evidence="1">
    <location>
        <begin position="1"/>
        <end position="25"/>
    </location>
</feature>
<feature type="compositionally biased region" description="Polar residues" evidence="1">
    <location>
        <begin position="509"/>
        <end position="521"/>
    </location>
</feature>
<dbReference type="OrthoDB" id="1431382at2759"/>
<dbReference type="AlphaFoldDB" id="A0A2Z6MD01"/>
<feature type="compositionally biased region" description="Basic and acidic residues" evidence="1">
    <location>
        <begin position="563"/>
        <end position="578"/>
    </location>
</feature>
<proteinExistence type="predicted"/>
<dbReference type="EMBL" id="DF973429">
    <property type="protein sequence ID" value="GAU30594.1"/>
    <property type="molecule type" value="Genomic_DNA"/>
</dbReference>
<reference evidence="3" key="1">
    <citation type="journal article" date="2017" name="Front. Plant Sci.">
        <title>Climate Clever Clovers: New Paradigm to Reduce the Environmental Footprint of Ruminants by Breeding Low Methanogenic Forages Utilizing Haplotype Variation.</title>
        <authorList>
            <person name="Kaur P."/>
            <person name="Appels R."/>
            <person name="Bayer P.E."/>
            <person name="Keeble-Gagnere G."/>
            <person name="Wang J."/>
            <person name="Hirakawa H."/>
            <person name="Shirasawa K."/>
            <person name="Vercoe P."/>
            <person name="Stefanova K."/>
            <person name="Durmic Z."/>
            <person name="Nichols P."/>
            <person name="Revell C."/>
            <person name="Isobe S.N."/>
            <person name="Edwards D."/>
            <person name="Erskine W."/>
        </authorList>
    </citation>
    <scope>NUCLEOTIDE SEQUENCE [LARGE SCALE GENOMIC DNA]</scope>
    <source>
        <strain evidence="3">cv. Daliak</strain>
    </source>
</reference>
<evidence type="ECO:0000313" key="3">
    <source>
        <dbReference type="Proteomes" id="UP000242715"/>
    </source>
</evidence>
<dbReference type="Proteomes" id="UP000242715">
    <property type="component" value="Unassembled WGS sequence"/>
</dbReference>